<evidence type="ECO:0000259" key="5">
    <source>
        <dbReference type="PROSITE" id="PS50931"/>
    </source>
</evidence>
<dbReference type="InterPro" id="IPR058163">
    <property type="entry name" value="LysR-type_TF_proteobact-type"/>
</dbReference>
<proteinExistence type="inferred from homology"/>
<accession>A0ABW8J609</accession>
<evidence type="ECO:0000256" key="4">
    <source>
        <dbReference type="ARBA" id="ARBA00023163"/>
    </source>
</evidence>
<dbReference type="InterPro" id="IPR005119">
    <property type="entry name" value="LysR_subst-bd"/>
</dbReference>
<dbReference type="PROSITE" id="PS50931">
    <property type="entry name" value="HTH_LYSR"/>
    <property type="match status" value="1"/>
</dbReference>
<dbReference type="InterPro" id="IPR036388">
    <property type="entry name" value="WH-like_DNA-bd_sf"/>
</dbReference>
<dbReference type="InterPro" id="IPR000847">
    <property type="entry name" value="LysR_HTH_N"/>
</dbReference>
<dbReference type="Pfam" id="PF00126">
    <property type="entry name" value="HTH_1"/>
    <property type="match status" value="1"/>
</dbReference>
<dbReference type="PANTHER" id="PTHR30537">
    <property type="entry name" value="HTH-TYPE TRANSCRIPTIONAL REGULATOR"/>
    <property type="match status" value="1"/>
</dbReference>
<evidence type="ECO:0000256" key="3">
    <source>
        <dbReference type="ARBA" id="ARBA00023125"/>
    </source>
</evidence>
<dbReference type="InterPro" id="IPR036390">
    <property type="entry name" value="WH_DNA-bd_sf"/>
</dbReference>
<dbReference type="Pfam" id="PF03466">
    <property type="entry name" value="LysR_substrate"/>
    <property type="match status" value="1"/>
</dbReference>
<keyword evidence="3" id="KW-0238">DNA-binding</keyword>
<evidence type="ECO:0000313" key="7">
    <source>
        <dbReference type="Proteomes" id="UP001620339"/>
    </source>
</evidence>
<dbReference type="RefSeq" id="WP_404614056.1">
    <property type="nucleotide sequence ID" value="NZ_JADIKK010000008.1"/>
</dbReference>
<dbReference type="SUPFAM" id="SSF46785">
    <property type="entry name" value="Winged helix' DNA-binding domain"/>
    <property type="match status" value="1"/>
</dbReference>
<comment type="similarity">
    <text evidence="1">Belongs to the LysR transcriptional regulatory family.</text>
</comment>
<dbReference type="EMBL" id="JADIKK010000008">
    <property type="protein sequence ID" value="MFK2877717.1"/>
    <property type="molecule type" value="Genomic_DNA"/>
</dbReference>
<dbReference type="Gene3D" id="1.10.10.10">
    <property type="entry name" value="Winged helix-like DNA-binding domain superfamily/Winged helix DNA-binding domain"/>
    <property type="match status" value="1"/>
</dbReference>
<dbReference type="CDD" id="cd08432">
    <property type="entry name" value="PBP2_GcdR_TrpI_HvrB_AmpR_like"/>
    <property type="match status" value="1"/>
</dbReference>
<evidence type="ECO:0000313" key="6">
    <source>
        <dbReference type="EMBL" id="MFK2877717.1"/>
    </source>
</evidence>
<evidence type="ECO:0000256" key="2">
    <source>
        <dbReference type="ARBA" id="ARBA00023015"/>
    </source>
</evidence>
<sequence>MKYLLPPMHTLRTFEALGRLLHFAHAADELHLTTSAVSHQIRALESFYGTKLFHRGRRGVSLTAAGEALLAVVKDVLRQLSTAGEAIRTRPGQRLRVTAPPSLASRWLVPRLGDFLRGYPMADFQLRSTLELVELGTEEVDLGIRYGGGRWPGMSSEQLFGEEIFPVATSAYARQKKLRDASDLSRGLLLQDDFQSWADWFAQTEVAMAECRYGPVFNDSALLLQAAEAGQGVALARSRLVVDAMAAGSLLRIGGLSIVSRESYYLVSPADRPDSELAAAFRKWLHQLADA</sequence>
<protein>
    <submittedName>
        <fullName evidence="6">LysR family transcriptional regulator</fullName>
    </submittedName>
</protein>
<dbReference type="PRINTS" id="PR00039">
    <property type="entry name" value="HTHLYSR"/>
</dbReference>
<dbReference type="SUPFAM" id="SSF53850">
    <property type="entry name" value="Periplasmic binding protein-like II"/>
    <property type="match status" value="1"/>
</dbReference>
<keyword evidence="4" id="KW-0804">Transcription</keyword>
<comment type="caution">
    <text evidence="6">The sequence shown here is derived from an EMBL/GenBank/DDBJ whole genome shotgun (WGS) entry which is preliminary data.</text>
</comment>
<reference evidence="6 7" key="1">
    <citation type="submission" date="2020-10" db="EMBL/GenBank/DDBJ databases">
        <title>Phylogeny of dyella-like bacteria.</title>
        <authorList>
            <person name="Fu J."/>
        </authorList>
    </citation>
    <scope>NUCLEOTIDE SEQUENCE [LARGE SCALE GENOMIC DNA]</scope>
    <source>
        <strain evidence="6 7">KACC 19113</strain>
    </source>
</reference>
<evidence type="ECO:0000256" key="1">
    <source>
        <dbReference type="ARBA" id="ARBA00009437"/>
    </source>
</evidence>
<keyword evidence="2" id="KW-0805">Transcription regulation</keyword>
<dbReference type="Gene3D" id="3.40.190.10">
    <property type="entry name" value="Periplasmic binding protein-like II"/>
    <property type="match status" value="2"/>
</dbReference>
<dbReference type="Proteomes" id="UP001620339">
    <property type="component" value="Unassembled WGS sequence"/>
</dbReference>
<name>A0ABW8J609_9GAMM</name>
<gene>
    <name evidence="6" type="ORF">ISP25_11615</name>
</gene>
<keyword evidence="7" id="KW-1185">Reference proteome</keyword>
<dbReference type="PANTHER" id="PTHR30537:SF79">
    <property type="entry name" value="TRANSCRIPTIONAL REGULATOR-RELATED"/>
    <property type="match status" value="1"/>
</dbReference>
<feature type="domain" description="HTH lysR-type" evidence="5">
    <location>
        <begin position="6"/>
        <end position="63"/>
    </location>
</feature>
<organism evidence="6 7">
    <name type="scientific">Rhodanobacter hydrolyticus</name>
    <dbReference type="NCBI Taxonomy" id="2250595"/>
    <lineage>
        <taxon>Bacteria</taxon>
        <taxon>Pseudomonadati</taxon>
        <taxon>Pseudomonadota</taxon>
        <taxon>Gammaproteobacteria</taxon>
        <taxon>Lysobacterales</taxon>
        <taxon>Rhodanobacteraceae</taxon>
        <taxon>Rhodanobacter</taxon>
    </lineage>
</organism>